<proteinExistence type="predicted"/>
<dbReference type="GO" id="GO:0051117">
    <property type="term" value="F:ATPase binding"/>
    <property type="evidence" value="ECO:0007669"/>
    <property type="project" value="InterPro"/>
</dbReference>
<keyword evidence="3" id="KW-1185">Reference proteome</keyword>
<reference evidence="2 3" key="1">
    <citation type="journal article" date="2011" name="Science">
        <title>The Selaginella genome identifies genetic changes associated with the evolution of vascular plants.</title>
        <authorList>
            <person name="Banks J.A."/>
            <person name="Nishiyama T."/>
            <person name="Hasebe M."/>
            <person name="Bowman J.L."/>
            <person name="Gribskov M."/>
            <person name="dePamphilis C."/>
            <person name="Albert V.A."/>
            <person name="Aono N."/>
            <person name="Aoyama T."/>
            <person name="Ambrose B.A."/>
            <person name="Ashton N.W."/>
            <person name="Axtell M.J."/>
            <person name="Barker E."/>
            <person name="Barker M.S."/>
            <person name="Bennetzen J.L."/>
            <person name="Bonawitz N.D."/>
            <person name="Chapple C."/>
            <person name="Cheng C."/>
            <person name="Correa L.G."/>
            <person name="Dacre M."/>
            <person name="DeBarry J."/>
            <person name="Dreyer I."/>
            <person name="Elias M."/>
            <person name="Engstrom E.M."/>
            <person name="Estelle M."/>
            <person name="Feng L."/>
            <person name="Finet C."/>
            <person name="Floyd S.K."/>
            <person name="Frommer W.B."/>
            <person name="Fujita T."/>
            <person name="Gramzow L."/>
            <person name="Gutensohn M."/>
            <person name="Harholt J."/>
            <person name="Hattori M."/>
            <person name="Heyl A."/>
            <person name="Hirai T."/>
            <person name="Hiwatashi Y."/>
            <person name="Ishikawa M."/>
            <person name="Iwata M."/>
            <person name="Karol K.G."/>
            <person name="Koehler B."/>
            <person name="Kolukisaoglu U."/>
            <person name="Kubo M."/>
            <person name="Kurata T."/>
            <person name="Lalonde S."/>
            <person name="Li K."/>
            <person name="Li Y."/>
            <person name="Litt A."/>
            <person name="Lyons E."/>
            <person name="Manning G."/>
            <person name="Maruyama T."/>
            <person name="Michael T.P."/>
            <person name="Mikami K."/>
            <person name="Miyazaki S."/>
            <person name="Morinaga S."/>
            <person name="Murata T."/>
            <person name="Mueller-Roeber B."/>
            <person name="Nelson D.R."/>
            <person name="Obara M."/>
            <person name="Oguri Y."/>
            <person name="Olmstead R.G."/>
            <person name="Onodera N."/>
            <person name="Petersen B.L."/>
            <person name="Pils B."/>
            <person name="Prigge M."/>
            <person name="Rensing S.A."/>
            <person name="Riano-Pachon D.M."/>
            <person name="Roberts A.W."/>
            <person name="Sato Y."/>
            <person name="Scheller H.V."/>
            <person name="Schulz B."/>
            <person name="Schulz C."/>
            <person name="Shakirov E.V."/>
            <person name="Shibagaki N."/>
            <person name="Shinohara N."/>
            <person name="Shippen D.E."/>
            <person name="Soerensen I."/>
            <person name="Sotooka R."/>
            <person name="Sugimoto N."/>
            <person name="Sugita M."/>
            <person name="Sumikawa N."/>
            <person name="Tanurdzic M."/>
            <person name="Theissen G."/>
            <person name="Ulvskov P."/>
            <person name="Wakazuki S."/>
            <person name="Weng J.K."/>
            <person name="Willats W.W."/>
            <person name="Wipf D."/>
            <person name="Wolf P.G."/>
            <person name="Yang L."/>
            <person name="Zimmer A.D."/>
            <person name="Zhu Q."/>
            <person name="Mitros T."/>
            <person name="Hellsten U."/>
            <person name="Loque D."/>
            <person name="Otillar R."/>
            <person name="Salamov A."/>
            <person name="Schmutz J."/>
            <person name="Shapiro H."/>
            <person name="Lindquist E."/>
            <person name="Lucas S."/>
            <person name="Rokhsar D."/>
            <person name="Grigoriev I.V."/>
        </authorList>
    </citation>
    <scope>NUCLEOTIDE SEQUENCE [LARGE SCALE GENOMIC DNA]</scope>
</reference>
<dbReference type="InterPro" id="IPR044232">
    <property type="entry name" value="PUX1"/>
</dbReference>
<dbReference type="PANTHER" id="PTHR47557">
    <property type="entry name" value="PLANT UBX DOMAIN-CONTAINING PROTEIN 1"/>
    <property type="match status" value="1"/>
</dbReference>
<dbReference type="KEGG" id="smo:SELMODRAFT_404525"/>
<dbReference type="Proteomes" id="UP000001514">
    <property type="component" value="Unassembled WGS sequence"/>
</dbReference>
<evidence type="ECO:0000256" key="1">
    <source>
        <dbReference type="SAM" id="MobiDB-lite"/>
    </source>
</evidence>
<dbReference type="GO" id="GO:0032984">
    <property type="term" value="P:protein-containing complex disassembly"/>
    <property type="evidence" value="ECO:0007669"/>
    <property type="project" value="InterPro"/>
</dbReference>
<accession>D8QVM0</accession>
<gene>
    <name evidence="2" type="ORF">SELMODRAFT_404525</name>
</gene>
<name>D8QVM0_SELML</name>
<dbReference type="Gramene" id="EFJ36084">
    <property type="protein sequence ID" value="EFJ36084"/>
    <property type="gene ID" value="SELMODRAFT_404525"/>
</dbReference>
<dbReference type="AlphaFoldDB" id="D8QVM0"/>
<dbReference type="InParanoid" id="D8QVM0"/>
<evidence type="ECO:0000313" key="3">
    <source>
        <dbReference type="Proteomes" id="UP000001514"/>
    </source>
</evidence>
<dbReference type="PANTHER" id="PTHR47557:SF2">
    <property type="entry name" value="PLANT UBX DOMAIN-CONTAINING PROTEIN 1"/>
    <property type="match status" value="1"/>
</dbReference>
<dbReference type="EMBL" id="GL377567">
    <property type="protein sequence ID" value="EFJ36084.1"/>
    <property type="molecule type" value="Genomic_DNA"/>
</dbReference>
<dbReference type="HOGENOM" id="CLU_1002556_0_0_1"/>
<organism evidence="3">
    <name type="scientific">Selaginella moellendorffii</name>
    <name type="common">Spikemoss</name>
    <dbReference type="NCBI Taxonomy" id="88036"/>
    <lineage>
        <taxon>Eukaryota</taxon>
        <taxon>Viridiplantae</taxon>
        <taxon>Streptophyta</taxon>
        <taxon>Embryophyta</taxon>
        <taxon>Tracheophyta</taxon>
        <taxon>Lycopodiopsida</taxon>
        <taxon>Selaginellales</taxon>
        <taxon>Selaginellaceae</taxon>
        <taxon>Selaginella</taxon>
    </lineage>
</organism>
<evidence type="ECO:0000313" key="2">
    <source>
        <dbReference type="EMBL" id="EFJ36084.1"/>
    </source>
</evidence>
<protein>
    <submittedName>
        <fullName evidence="2">Uncharacterized protein</fullName>
    </submittedName>
</protein>
<sequence>MEPKKQRNKEKKWKGTKTKKNHPFWMAISKDPIIQRLLWCQWRLHGNPRRLHGNLRPLESLEQRGIPPIQSVNALLQSSRGSSSPTLARENHLEMSFNPASHCRLRRECASVVAIKILLGFFQEFSRVFVNPAALEAPIQHATGKGERSPFRVFDFDGYDSDGAEEAESDEFYELTPEDYARLVSKKREERFLKTAKIRDAEAAARISKFAKMVFWISLFSGTQVHWPAYEHTVVECKYLIGRVFQGGYIDVDGEVIDHGGTVNLQMLPATNIIDMYA</sequence>
<feature type="region of interest" description="Disordered" evidence="1">
    <location>
        <begin position="1"/>
        <end position="20"/>
    </location>
</feature>